<dbReference type="OrthoDB" id="10676875at2759"/>
<evidence type="ECO:0000313" key="1">
    <source>
        <dbReference type="EMBL" id="ORX44907.1"/>
    </source>
</evidence>
<dbReference type="EMBL" id="MCGT01000045">
    <property type="protein sequence ID" value="ORX44907.1"/>
    <property type="molecule type" value="Genomic_DNA"/>
</dbReference>
<keyword evidence="2" id="KW-1185">Reference proteome</keyword>
<comment type="caution">
    <text evidence="1">The sequence shown here is derived from an EMBL/GenBank/DDBJ whole genome shotgun (WGS) entry which is preliminary data.</text>
</comment>
<dbReference type="AlphaFoldDB" id="A0A1X2G4M2"/>
<gene>
    <name evidence="1" type="ORF">DM01DRAFT_1340221</name>
</gene>
<organism evidence="1 2">
    <name type="scientific">Hesseltinella vesiculosa</name>
    <dbReference type="NCBI Taxonomy" id="101127"/>
    <lineage>
        <taxon>Eukaryota</taxon>
        <taxon>Fungi</taxon>
        <taxon>Fungi incertae sedis</taxon>
        <taxon>Mucoromycota</taxon>
        <taxon>Mucoromycotina</taxon>
        <taxon>Mucoromycetes</taxon>
        <taxon>Mucorales</taxon>
        <taxon>Cunninghamellaceae</taxon>
        <taxon>Hesseltinella</taxon>
    </lineage>
</organism>
<name>A0A1X2G4M2_9FUNG</name>
<proteinExistence type="predicted"/>
<protein>
    <recommendedName>
        <fullName evidence="3">RNI-like protein</fullName>
    </recommendedName>
</protein>
<evidence type="ECO:0000313" key="2">
    <source>
        <dbReference type="Proteomes" id="UP000242146"/>
    </source>
</evidence>
<accession>A0A1X2G4M2</accession>
<reference evidence="1 2" key="1">
    <citation type="submission" date="2016-07" db="EMBL/GenBank/DDBJ databases">
        <title>Pervasive Adenine N6-methylation of Active Genes in Fungi.</title>
        <authorList>
            <consortium name="DOE Joint Genome Institute"/>
            <person name="Mondo S.J."/>
            <person name="Dannebaum R.O."/>
            <person name="Kuo R.C."/>
            <person name="Labutti K."/>
            <person name="Haridas S."/>
            <person name="Kuo A."/>
            <person name="Salamov A."/>
            <person name="Ahrendt S.R."/>
            <person name="Lipzen A."/>
            <person name="Sullivan W."/>
            <person name="Andreopoulos W.B."/>
            <person name="Clum A."/>
            <person name="Lindquist E."/>
            <person name="Daum C."/>
            <person name="Ramamoorthy G.K."/>
            <person name="Gryganskyi A."/>
            <person name="Culley D."/>
            <person name="Magnuson J.K."/>
            <person name="James T.Y."/>
            <person name="O'Malley M.A."/>
            <person name="Stajich J.E."/>
            <person name="Spatafora J.W."/>
            <person name="Visel A."/>
            <person name="Grigoriev I.V."/>
        </authorList>
    </citation>
    <scope>NUCLEOTIDE SEQUENCE [LARGE SCALE GENOMIC DNA]</scope>
    <source>
        <strain evidence="1 2">NRRL 3301</strain>
    </source>
</reference>
<sequence>MFQQEDFDNLAELTPNVLTCDYTVSLTDEHLNFFTNRWKHLTLLPGWHEDEPRMWVPVLGTQLTKLVIQATVLTAACGYLSSPTAFSSLKTLIIQDGCVDYTNITQLETISKVCPSLTSLSFEIQELPDEDMDLGALQPAPLVTSLSIFNVEPEACAGVWCKYLELKYPNITSLTVSFDGDASYNTLADTTSTLYTLVTSLNDLDALHLDLSDVYSPDSIVFDALEFPRLRQWLNGKSRLSSFSWRCPHTTHESSTDVNHYTMTSIDTLNRLSSLKQDIYDPQDRLMLDCLTLPIELPAPISLFESLVTLDICVLEKSQHLHLDLADLLLRMPNLLHLALKKFSLYDTQNAGGRLAHPHPLTTLHLTETHVITQNIPEPFTLDLTPIVNSCPHLDQLLLHRFNGHRLLIDSPQHSFSRLSLNGAASSDFKEDHVTLILNGKPSSTANAPSSVIKCKAVGKFDRKLCVCMT</sequence>
<dbReference type="Proteomes" id="UP000242146">
    <property type="component" value="Unassembled WGS sequence"/>
</dbReference>
<evidence type="ECO:0008006" key="3">
    <source>
        <dbReference type="Google" id="ProtNLM"/>
    </source>
</evidence>